<dbReference type="GO" id="GO:0035869">
    <property type="term" value="C:ciliary transition zone"/>
    <property type="evidence" value="ECO:0007669"/>
    <property type="project" value="TreeGrafter"/>
</dbReference>
<dbReference type="GO" id="GO:1905515">
    <property type="term" value="P:non-motile cilium assembly"/>
    <property type="evidence" value="ECO:0007669"/>
    <property type="project" value="TreeGrafter"/>
</dbReference>
<reference evidence="2" key="1">
    <citation type="submission" date="2018-11" db="EMBL/GenBank/DDBJ databases">
        <authorList>
            <consortium name="Pathogen Informatics"/>
        </authorList>
    </citation>
    <scope>NUCLEOTIDE SEQUENCE</scope>
</reference>
<keyword evidence="1" id="KW-0175">Coiled coil</keyword>
<accession>A0A448XHR2</accession>
<dbReference type="Proteomes" id="UP000784294">
    <property type="component" value="Unassembled WGS sequence"/>
</dbReference>
<name>A0A448XHR2_9PLAT</name>
<evidence type="ECO:0000313" key="2">
    <source>
        <dbReference type="EMBL" id="VEL36982.1"/>
    </source>
</evidence>
<dbReference type="OrthoDB" id="6287012at2759"/>
<keyword evidence="3" id="KW-1185">Reference proteome</keyword>
<evidence type="ECO:0000313" key="3">
    <source>
        <dbReference type="Proteomes" id="UP000784294"/>
    </source>
</evidence>
<organism evidence="2 3">
    <name type="scientific">Protopolystoma xenopodis</name>
    <dbReference type="NCBI Taxonomy" id="117903"/>
    <lineage>
        <taxon>Eukaryota</taxon>
        <taxon>Metazoa</taxon>
        <taxon>Spiralia</taxon>
        <taxon>Lophotrochozoa</taxon>
        <taxon>Platyhelminthes</taxon>
        <taxon>Monogenea</taxon>
        <taxon>Polyopisthocotylea</taxon>
        <taxon>Polystomatidea</taxon>
        <taxon>Polystomatidae</taxon>
        <taxon>Protopolystoma</taxon>
    </lineage>
</organism>
<evidence type="ECO:0000256" key="1">
    <source>
        <dbReference type="SAM" id="Coils"/>
    </source>
</evidence>
<dbReference type="AlphaFoldDB" id="A0A448XHR2"/>
<dbReference type="InterPro" id="IPR031139">
    <property type="entry name" value="RPGRIP1_fam"/>
</dbReference>
<gene>
    <name evidence="2" type="ORF">PXEA_LOCUS30422</name>
</gene>
<dbReference type="PANTHER" id="PTHR14240">
    <property type="entry name" value="RETINITIS PIGMENTOSA GTPASE REGULATOR-INTERACTING PROTEIN"/>
    <property type="match status" value="1"/>
</dbReference>
<sequence length="132" mass="15832">MWLKLVTKYSFNDYSFISHYLADLIPDLTKRLHAAEVELKETIEELEKTRRLLTVQYRINRDYQGEVTRLSDRLAEVQAAMDGRLSEYARLLDIRAERIRRLEAKLHDIAYGTRLVKVTYLYEIYIFLWDLT</sequence>
<comment type="caution">
    <text evidence="2">The sequence shown here is derived from an EMBL/GenBank/DDBJ whole genome shotgun (WGS) entry which is preliminary data.</text>
</comment>
<feature type="coiled-coil region" evidence="1">
    <location>
        <begin position="25"/>
        <end position="80"/>
    </location>
</feature>
<dbReference type="PANTHER" id="PTHR14240:SF1">
    <property type="entry name" value="PROTEIN FANTOM-RELATED"/>
    <property type="match status" value="1"/>
</dbReference>
<proteinExistence type="predicted"/>
<dbReference type="EMBL" id="CAAALY010253675">
    <property type="protein sequence ID" value="VEL36982.1"/>
    <property type="molecule type" value="Genomic_DNA"/>
</dbReference>
<protein>
    <submittedName>
        <fullName evidence="2">Uncharacterized protein</fullName>
    </submittedName>
</protein>